<keyword evidence="4" id="KW-0804">Transcription</keyword>
<proteinExistence type="inferred from homology"/>
<dbReference type="GO" id="GO:0046982">
    <property type="term" value="F:protein heterodimerization activity"/>
    <property type="evidence" value="ECO:0007669"/>
    <property type="project" value="InterPro"/>
</dbReference>
<dbReference type="Gene3D" id="1.10.20.10">
    <property type="entry name" value="Histone, subunit A"/>
    <property type="match status" value="1"/>
</dbReference>
<protein>
    <recommendedName>
        <fullName evidence="7">Transcription initiation factor TFIID subunit 12 domain-containing protein</fullName>
    </recommendedName>
</protein>
<dbReference type="FunFam" id="1.10.20.10:FF:000011">
    <property type="entry name" value="Transcription initiation factor TFIID subunit 12"/>
    <property type="match status" value="1"/>
</dbReference>
<feature type="compositionally biased region" description="Polar residues" evidence="6">
    <location>
        <begin position="59"/>
        <end position="77"/>
    </location>
</feature>
<dbReference type="GO" id="GO:0051123">
    <property type="term" value="P:RNA polymerase II preinitiation complex assembly"/>
    <property type="evidence" value="ECO:0007669"/>
    <property type="project" value="TreeGrafter"/>
</dbReference>
<keyword evidence="3" id="KW-0805">Transcription regulation</keyword>
<organism evidence="8 9">
    <name type="scientific">Colocasia esculenta</name>
    <name type="common">Wild taro</name>
    <name type="synonym">Arum esculentum</name>
    <dbReference type="NCBI Taxonomy" id="4460"/>
    <lineage>
        <taxon>Eukaryota</taxon>
        <taxon>Viridiplantae</taxon>
        <taxon>Streptophyta</taxon>
        <taxon>Embryophyta</taxon>
        <taxon>Tracheophyta</taxon>
        <taxon>Spermatophyta</taxon>
        <taxon>Magnoliopsida</taxon>
        <taxon>Liliopsida</taxon>
        <taxon>Araceae</taxon>
        <taxon>Aroideae</taxon>
        <taxon>Colocasieae</taxon>
        <taxon>Colocasia</taxon>
    </lineage>
</organism>
<dbReference type="InterPro" id="IPR003228">
    <property type="entry name" value="TFIID_TAF12_dom"/>
</dbReference>
<evidence type="ECO:0000256" key="1">
    <source>
        <dbReference type="ARBA" id="ARBA00004123"/>
    </source>
</evidence>
<name>A0A843TS75_COLES</name>
<dbReference type="PANTHER" id="PTHR12264:SF21">
    <property type="entry name" value="TRANSCRIPTION INITIATION FACTOR TFIID SUBUNIT 12"/>
    <property type="match status" value="1"/>
</dbReference>
<evidence type="ECO:0000259" key="7">
    <source>
        <dbReference type="Pfam" id="PF03847"/>
    </source>
</evidence>
<comment type="similarity">
    <text evidence="2">Belongs to the TAF12 family.</text>
</comment>
<dbReference type="PANTHER" id="PTHR12264">
    <property type="entry name" value="TRANSCRIPTION INITIATION FACTOR TFIID SUBUNIT 12"/>
    <property type="match status" value="1"/>
</dbReference>
<dbReference type="CDD" id="cd07981">
    <property type="entry name" value="HFD_TAF12"/>
    <property type="match status" value="1"/>
</dbReference>
<feature type="compositionally biased region" description="Pro residues" evidence="6">
    <location>
        <begin position="1"/>
        <end position="24"/>
    </location>
</feature>
<evidence type="ECO:0000313" key="9">
    <source>
        <dbReference type="Proteomes" id="UP000652761"/>
    </source>
</evidence>
<comment type="caution">
    <text evidence="8">The sequence shown here is derived from an EMBL/GenBank/DDBJ whole genome shotgun (WGS) entry which is preliminary data.</text>
</comment>
<dbReference type="Pfam" id="PF03847">
    <property type="entry name" value="TFIID_20kDa"/>
    <property type="match status" value="1"/>
</dbReference>
<feature type="compositionally biased region" description="Low complexity" evidence="6">
    <location>
        <begin position="89"/>
        <end position="119"/>
    </location>
</feature>
<evidence type="ECO:0000256" key="4">
    <source>
        <dbReference type="ARBA" id="ARBA00023163"/>
    </source>
</evidence>
<accession>A0A843TS75</accession>
<dbReference type="OrthoDB" id="2193432at2759"/>
<dbReference type="GO" id="GO:0005669">
    <property type="term" value="C:transcription factor TFIID complex"/>
    <property type="evidence" value="ECO:0007669"/>
    <property type="project" value="InterPro"/>
</dbReference>
<evidence type="ECO:0000256" key="5">
    <source>
        <dbReference type="ARBA" id="ARBA00023242"/>
    </source>
</evidence>
<feature type="compositionally biased region" description="Polar residues" evidence="6">
    <location>
        <begin position="336"/>
        <end position="378"/>
    </location>
</feature>
<evidence type="ECO:0000256" key="3">
    <source>
        <dbReference type="ARBA" id="ARBA00023015"/>
    </source>
</evidence>
<sequence>MESTEPPPATTAPPPSDPAPPPATAPETEAAVASNPPAPSSQQQPQPSTSSSAAAQGGTPKNPQSAPSFLSLQQPANLSSQTQPPPTPQSQLQSHFQTQPQPQIAAPQVAPSPQAQSLPQPQPAQPPQPRPPQPGRPLRPTQPSFSSHFPTHVSSPAATAAGPSSPLPSAAPSLPSSSGPLPRGGMAIGVPAALHHQRPPQQGPVSFASFGPPAPFAPMFNGLPRGSLGVPNQAASTGTQVKQPVQAIPSGGVVGAHSVSSMRPGGVPGSNQQRPGHLTLRTASPSSTQSSTGQKFQSHVLIRGPSASSSGSTLPGPSQSSQPLQQPWMSAPGRPTNPSSLSTPSYRPQNKAQASQKTLAPATLQQGATQPSPISPTSGMDVGEPGNRIISKRSIHELVTQIDPSEKLDPEVEDILVEIAEDFVESITTFGCALARHRKSTTLEAKDILLHLERNWNMTIPGFGGDEIKCYKKPFTNDIHKERLSLVYFQLFFLEKCYSPFHEGVFALLE</sequence>
<feature type="region of interest" description="Disordered" evidence="6">
    <location>
        <begin position="1"/>
        <end position="187"/>
    </location>
</feature>
<keyword evidence="5" id="KW-0539">Nucleus</keyword>
<feature type="compositionally biased region" description="Polar residues" evidence="6">
    <location>
        <begin position="144"/>
        <end position="153"/>
    </location>
</feature>
<dbReference type="GO" id="GO:0000124">
    <property type="term" value="C:SAGA complex"/>
    <property type="evidence" value="ECO:0007669"/>
    <property type="project" value="InterPro"/>
</dbReference>
<dbReference type="GO" id="GO:0017025">
    <property type="term" value="F:TBP-class protein binding"/>
    <property type="evidence" value="ECO:0007669"/>
    <property type="project" value="TreeGrafter"/>
</dbReference>
<dbReference type="InterPro" id="IPR037794">
    <property type="entry name" value="TAF12"/>
</dbReference>
<feature type="compositionally biased region" description="Pro residues" evidence="6">
    <location>
        <begin position="120"/>
        <end position="137"/>
    </location>
</feature>
<feature type="compositionally biased region" description="Low complexity" evidence="6">
    <location>
        <begin position="304"/>
        <end position="327"/>
    </location>
</feature>
<feature type="compositionally biased region" description="Polar residues" evidence="6">
    <location>
        <begin position="233"/>
        <end position="243"/>
    </location>
</feature>
<dbReference type="InterPro" id="IPR009072">
    <property type="entry name" value="Histone-fold"/>
</dbReference>
<gene>
    <name evidence="8" type="ORF">Taro_005366</name>
</gene>
<dbReference type="AlphaFoldDB" id="A0A843TS75"/>
<evidence type="ECO:0000256" key="2">
    <source>
        <dbReference type="ARBA" id="ARBA00007530"/>
    </source>
</evidence>
<feature type="compositionally biased region" description="Polar residues" evidence="6">
    <location>
        <begin position="281"/>
        <end position="297"/>
    </location>
</feature>
<feature type="compositionally biased region" description="Low complexity" evidence="6">
    <location>
        <begin position="25"/>
        <end position="56"/>
    </location>
</feature>
<comment type="subcellular location">
    <subcellularLocation>
        <location evidence="1">Nucleus</location>
    </subcellularLocation>
</comment>
<feature type="domain" description="Transcription initiation factor TFIID subunit 12" evidence="7">
    <location>
        <begin position="391"/>
        <end position="458"/>
    </location>
</feature>
<dbReference type="Proteomes" id="UP000652761">
    <property type="component" value="Unassembled WGS sequence"/>
</dbReference>
<dbReference type="SUPFAM" id="SSF47113">
    <property type="entry name" value="Histone-fold"/>
    <property type="match status" value="1"/>
</dbReference>
<feature type="compositionally biased region" description="Low complexity" evidence="6">
    <location>
        <begin position="154"/>
        <end position="181"/>
    </location>
</feature>
<dbReference type="EMBL" id="NMUH01000150">
    <property type="protein sequence ID" value="MQL73026.1"/>
    <property type="molecule type" value="Genomic_DNA"/>
</dbReference>
<reference evidence="8" key="1">
    <citation type="submission" date="2017-07" db="EMBL/GenBank/DDBJ databases">
        <title>Taro Niue Genome Assembly and Annotation.</title>
        <authorList>
            <person name="Atibalentja N."/>
            <person name="Keating K."/>
            <person name="Fields C.J."/>
        </authorList>
    </citation>
    <scope>NUCLEOTIDE SEQUENCE</scope>
    <source>
        <strain evidence="8">Niue_2</strain>
        <tissue evidence="8">Leaf</tissue>
    </source>
</reference>
<evidence type="ECO:0000313" key="8">
    <source>
        <dbReference type="EMBL" id="MQL73026.1"/>
    </source>
</evidence>
<keyword evidence="9" id="KW-1185">Reference proteome</keyword>
<dbReference type="GO" id="GO:0003677">
    <property type="term" value="F:DNA binding"/>
    <property type="evidence" value="ECO:0007669"/>
    <property type="project" value="TreeGrafter"/>
</dbReference>
<feature type="region of interest" description="Disordered" evidence="6">
    <location>
        <begin position="221"/>
        <end position="381"/>
    </location>
</feature>
<evidence type="ECO:0000256" key="6">
    <source>
        <dbReference type="SAM" id="MobiDB-lite"/>
    </source>
</evidence>